<evidence type="ECO:0000256" key="2">
    <source>
        <dbReference type="ARBA" id="ARBA00022438"/>
    </source>
</evidence>
<keyword evidence="5" id="KW-0378">Hydrolase</keyword>
<dbReference type="Gene3D" id="2.40.30.40">
    <property type="entry name" value="Peptidase M42, domain 2"/>
    <property type="match status" value="1"/>
</dbReference>
<feature type="binding site" evidence="8">
    <location>
        <position position="219"/>
    </location>
    <ligand>
        <name>Zn(2+)</name>
        <dbReference type="ChEBI" id="CHEBI:29105"/>
        <label>2</label>
    </ligand>
</feature>
<dbReference type="GO" id="GO:0006508">
    <property type="term" value="P:proteolysis"/>
    <property type="evidence" value="ECO:0007669"/>
    <property type="project" value="UniProtKB-KW"/>
</dbReference>
<dbReference type="RefSeq" id="WP_131156929.1">
    <property type="nucleotide sequence ID" value="NZ_CP036402.1"/>
</dbReference>
<dbReference type="PANTHER" id="PTHR32481:SF7">
    <property type="entry name" value="AMINOPEPTIDASE YHFE-RELATED"/>
    <property type="match status" value="1"/>
</dbReference>
<evidence type="ECO:0000256" key="3">
    <source>
        <dbReference type="ARBA" id="ARBA00022670"/>
    </source>
</evidence>
<evidence type="ECO:0000313" key="9">
    <source>
        <dbReference type="EMBL" id="QBI21940.1"/>
    </source>
</evidence>
<dbReference type="Proteomes" id="UP000291469">
    <property type="component" value="Chromosome"/>
</dbReference>
<sequence length="372" mass="40648">MDYVRDVLVRMLRTPSPTGRTDEVMHLIGEELQQLGVDFYLTRLGSLVAEVRGEQARPDRAVVVHSDTIGCIVKRIRENGRLQVTPVGTFSARFAEGARVRVFTDDPDTTYTGTVLPLKASGHTFGDEVDVQRVAWEQVEVRIDEFVESPDETEALGIRAGDFVSLDANPVITPAGFVNSRHLDDKAGVAAALGAFKCVIDHELALPVNAHLLVTIAEEVGQGASHGLDADVAEMISVDNAVVAPGQYSRETGVNVAMKDEVGPFDYHLTRKLLRLCRELGIPAQRDVFNYYRSDIATALNSGAETRAALIGCGVDASHGHERTHLDGIRNVAELLVAYLQTPLMFAWDEERRGELADFPAQDAEAAIGEYR</sequence>
<feature type="binding site" evidence="8">
    <location>
        <position position="184"/>
    </location>
    <ligand>
        <name>Zn(2+)</name>
        <dbReference type="ChEBI" id="CHEBI:29105"/>
        <label>1</label>
    </ligand>
</feature>
<dbReference type="InterPro" id="IPR051464">
    <property type="entry name" value="Peptidase_M42_aminopept"/>
</dbReference>
<dbReference type="Gene3D" id="3.40.630.10">
    <property type="entry name" value="Zn peptidases"/>
    <property type="match status" value="1"/>
</dbReference>
<comment type="similarity">
    <text evidence="1 6">Belongs to the peptidase M42 family.</text>
</comment>
<dbReference type="InterPro" id="IPR017537">
    <property type="entry name" value="Peptidase_M42_hydrolase"/>
</dbReference>
<dbReference type="EMBL" id="CP036402">
    <property type="protein sequence ID" value="QBI21940.1"/>
    <property type="molecule type" value="Genomic_DNA"/>
</dbReference>
<evidence type="ECO:0000256" key="7">
    <source>
        <dbReference type="PIRSR" id="PIRSR001123-1"/>
    </source>
</evidence>
<dbReference type="SUPFAM" id="SSF101821">
    <property type="entry name" value="Aminopeptidase/glucanase lid domain"/>
    <property type="match status" value="1"/>
</dbReference>
<name>A0A411YL85_9ACTN</name>
<dbReference type="InterPro" id="IPR008007">
    <property type="entry name" value="Peptidase_M42"/>
</dbReference>
<accession>A0A411YL85</accession>
<dbReference type="NCBIfam" id="TIGR03106">
    <property type="entry name" value="trio_M42_hydro"/>
    <property type="match status" value="1"/>
</dbReference>
<keyword evidence="3" id="KW-0645">Protease</keyword>
<reference evidence="9 10" key="1">
    <citation type="submission" date="2019-01" db="EMBL/GenBank/DDBJ databases">
        <title>Egibacter rhizosphaerae EGI 80759T.</title>
        <authorList>
            <person name="Chen D.-D."/>
            <person name="Tian Y."/>
            <person name="Jiao J.-Y."/>
            <person name="Zhang X.-T."/>
            <person name="Zhang Y.-G."/>
            <person name="Zhang Y."/>
            <person name="Xiao M."/>
            <person name="Shu W.-S."/>
            <person name="Li W.-J."/>
        </authorList>
    </citation>
    <scope>NUCLEOTIDE SEQUENCE [LARGE SCALE GENOMIC DNA]</scope>
    <source>
        <strain evidence="9 10">EGI 80759</strain>
    </source>
</reference>
<evidence type="ECO:0000256" key="1">
    <source>
        <dbReference type="ARBA" id="ARBA00006272"/>
    </source>
</evidence>
<dbReference type="OrthoDB" id="361940at2"/>
<dbReference type="AlphaFoldDB" id="A0A411YL85"/>
<keyword evidence="4 8" id="KW-0479">Metal-binding</keyword>
<evidence type="ECO:0000256" key="5">
    <source>
        <dbReference type="ARBA" id="ARBA00022801"/>
    </source>
</evidence>
<dbReference type="InterPro" id="IPR023367">
    <property type="entry name" value="Peptidase_M42_dom2"/>
</dbReference>
<evidence type="ECO:0000256" key="4">
    <source>
        <dbReference type="ARBA" id="ARBA00022723"/>
    </source>
</evidence>
<proteinExistence type="inferred from homology"/>
<dbReference type="Pfam" id="PF05343">
    <property type="entry name" value="Peptidase_M42"/>
    <property type="match status" value="1"/>
</dbReference>
<dbReference type="CDD" id="cd05657">
    <property type="entry name" value="M42_glucanase_like"/>
    <property type="match status" value="1"/>
</dbReference>
<dbReference type="GO" id="GO:0046872">
    <property type="term" value="F:metal ion binding"/>
    <property type="evidence" value="ECO:0007669"/>
    <property type="project" value="UniProtKB-UniRule"/>
</dbReference>
<dbReference type="SUPFAM" id="SSF53187">
    <property type="entry name" value="Zn-dependent exopeptidases"/>
    <property type="match status" value="1"/>
</dbReference>
<protein>
    <submittedName>
        <fullName evidence="9">Osmoprotectant NAGGN system M42 family peptidase</fullName>
    </submittedName>
</protein>
<gene>
    <name evidence="9" type="ORF">ER308_06215</name>
</gene>
<dbReference type="GO" id="GO:0004177">
    <property type="term" value="F:aminopeptidase activity"/>
    <property type="evidence" value="ECO:0007669"/>
    <property type="project" value="UniProtKB-UniRule"/>
</dbReference>
<dbReference type="PIRSF" id="PIRSF001123">
    <property type="entry name" value="PepA_GA"/>
    <property type="match status" value="1"/>
</dbReference>
<comment type="cofactor">
    <cofactor evidence="8">
        <name>a divalent metal cation</name>
        <dbReference type="ChEBI" id="CHEBI:60240"/>
    </cofactor>
    <text evidence="8">Binds 2 divalent metal cations per subunit.</text>
</comment>
<feature type="binding site" evidence="8">
    <location>
        <position position="184"/>
    </location>
    <ligand>
        <name>Zn(2+)</name>
        <dbReference type="ChEBI" id="CHEBI:29105"/>
        <label>2</label>
    </ligand>
</feature>
<organism evidence="9 10">
    <name type="scientific">Egibacter rhizosphaerae</name>
    <dbReference type="NCBI Taxonomy" id="1670831"/>
    <lineage>
        <taxon>Bacteria</taxon>
        <taxon>Bacillati</taxon>
        <taxon>Actinomycetota</taxon>
        <taxon>Nitriliruptoria</taxon>
        <taxon>Egibacterales</taxon>
        <taxon>Egibacteraceae</taxon>
        <taxon>Egibacter</taxon>
    </lineage>
</organism>
<feature type="active site" description="Proton acceptor" evidence="7">
    <location>
        <position position="218"/>
    </location>
</feature>
<dbReference type="PANTHER" id="PTHR32481">
    <property type="entry name" value="AMINOPEPTIDASE"/>
    <property type="match status" value="1"/>
</dbReference>
<evidence type="ECO:0000256" key="6">
    <source>
        <dbReference type="PIRNR" id="PIRNR001123"/>
    </source>
</evidence>
<keyword evidence="10" id="KW-1185">Reference proteome</keyword>
<feature type="binding site" evidence="8">
    <location>
        <position position="65"/>
    </location>
    <ligand>
        <name>Zn(2+)</name>
        <dbReference type="ChEBI" id="CHEBI:29105"/>
        <label>1</label>
    </ligand>
</feature>
<feature type="binding site" evidence="8">
    <location>
        <position position="319"/>
    </location>
    <ligand>
        <name>Zn(2+)</name>
        <dbReference type="ChEBI" id="CHEBI:29105"/>
        <label>2</label>
    </ligand>
</feature>
<dbReference type="KEGG" id="erz:ER308_06215"/>
<keyword evidence="2" id="KW-0031">Aminopeptidase</keyword>
<evidence type="ECO:0000256" key="8">
    <source>
        <dbReference type="PIRSR" id="PIRSR001123-2"/>
    </source>
</evidence>
<evidence type="ECO:0000313" key="10">
    <source>
        <dbReference type="Proteomes" id="UP000291469"/>
    </source>
</evidence>